<dbReference type="PANTHER" id="PTHR48228">
    <property type="entry name" value="SUCCINYL-COA--D-CITRAMALATE COA-TRANSFERASE"/>
    <property type="match status" value="1"/>
</dbReference>
<dbReference type="Proteomes" id="UP000216311">
    <property type="component" value="Unassembled WGS sequence"/>
</dbReference>
<evidence type="ECO:0000313" key="4">
    <source>
        <dbReference type="Proteomes" id="UP000216311"/>
    </source>
</evidence>
<feature type="compositionally biased region" description="Pro residues" evidence="2">
    <location>
        <begin position="323"/>
        <end position="336"/>
    </location>
</feature>
<feature type="compositionally biased region" description="Basic residues" evidence="2">
    <location>
        <begin position="221"/>
        <end position="274"/>
    </location>
</feature>
<evidence type="ECO:0000313" key="3">
    <source>
        <dbReference type="EMBL" id="OYO24000.1"/>
    </source>
</evidence>
<proteinExistence type="predicted"/>
<dbReference type="InterPro" id="IPR003673">
    <property type="entry name" value="CoA-Trfase_fam_III"/>
</dbReference>
<feature type="region of interest" description="Disordered" evidence="2">
    <location>
        <begin position="1"/>
        <end position="34"/>
    </location>
</feature>
<evidence type="ECO:0000256" key="2">
    <source>
        <dbReference type="SAM" id="MobiDB-lite"/>
    </source>
</evidence>
<name>A0A255H8E1_9ACTN</name>
<reference evidence="3 4" key="1">
    <citation type="submission" date="2017-07" db="EMBL/GenBank/DDBJ databases">
        <title>Draft whole genome sequences of clinical Proprionibacteriaceae strains.</title>
        <authorList>
            <person name="Bernier A.-M."/>
            <person name="Bernard K."/>
            <person name="Domingo M.-C."/>
        </authorList>
    </citation>
    <scope>NUCLEOTIDE SEQUENCE [LARGE SCALE GENOMIC DNA]</scope>
    <source>
        <strain evidence="3 4">NML 130396</strain>
    </source>
</reference>
<sequence length="346" mass="37553">MPGAGWSGRPRSRRTRSAPAACNRTSRADSPSASALARAVLPVPAGRAVVAGPADDPWAALEAWAGRLGTAEVADRLALLDLPAGAIPLDHPPVTPGVRRHVLGEASTRSAPFGWLSERSELKPEDAPPPLVLDLSALWAGPLCADLLHRAGARVIAVESAARPDPSRLGNPVLHRLLRGGVESVRLDFDDPADRHRLRRLIRCADMVIEASRPRAGAARYHPRAGSGRRRGLGQHHRARPRRPPGRLRRRRGGRRRSLGTPQRRRRTRPRGGRPGRPADRAHRRGRGAPPPRGGPGAGRGRHGRRHRRRPARRWGSGHPDRPPGQPSHPRPPPPATRARPGSRAR</sequence>
<protein>
    <recommendedName>
        <fullName evidence="5">CoA transferase</fullName>
    </recommendedName>
</protein>
<dbReference type="AlphaFoldDB" id="A0A255H8E1"/>
<dbReference type="PANTHER" id="PTHR48228:SF6">
    <property type="entry name" value="L-CARNITINE COA-TRANSFERASE"/>
    <property type="match status" value="1"/>
</dbReference>
<evidence type="ECO:0000256" key="1">
    <source>
        <dbReference type="ARBA" id="ARBA00022679"/>
    </source>
</evidence>
<comment type="caution">
    <text evidence="3">The sequence shown here is derived from an EMBL/GenBank/DDBJ whole genome shotgun (WGS) entry which is preliminary data.</text>
</comment>
<evidence type="ECO:0008006" key="5">
    <source>
        <dbReference type="Google" id="ProtNLM"/>
    </source>
</evidence>
<accession>A0A255H8E1</accession>
<feature type="compositionally biased region" description="Polar residues" evidence="2">
    <location>
        <begin position="23"/>
        <end position="33"/>
    </location>
</feature>
<dbReference type="GO" id="GO:0016740">
    <property type="term" value="F:transferase activity"/>
    <property type="evidence" value="ECO:0007669"/>
    <property type="project" value="UniProtKB-KW"/>
</dbReference>
<keyword evidence="4" id="KW-1185">Reference proteome</keyword>
<dbReference type="InterPro" id="IPR023606">
    <property type="entry name" value="CoA-Trfase_III_dom_1_sf"/>
</dbReference>
<dbReference type="SUPFAM" id="SSF89796">
    <property type="entry name" value="CoA-transferase family III (CaiB/BaiF)"/>
    <property type="match status" value="1"/>
</dbReference>
<dbReference type="OrthoDB" id="4909260at2"/>
<feature type="compositionally biased region" description="Basic residues" evidence="2">
    <location>
        <begin position="300"/>
        <end position="313"/>
    </location>
</feature>
<feature type="region of interest" description="Disordered" evidence="2">
    <location>
        <begin position="214"/>
        <end position="346"/>
    </location>
</feature>
<gene>
    <name evidence="3" type="ORF">CGZ93_05240</name>
</gene>
<dbReference type="Pfam" id="PF02515">
    <property type="entry name" value="CoA_transf_3"/>
    <property type="match status" value="1"/>
</dbReference>
<keyword evidence="1" id="KW-0808">Transferase</keyword>
<dbReference type="InterPro" id="IPR050509">
    <property type="entry name" value="CoA-transferase_III"/>
</dbReference>
<organism evidence="3 4">
    <name type="scientific">Enemella dayhoffiae</name>
    <dbReference type="NCBI Taxonomy" id="2016507"/>
    <lineage>
        <taxon>Bacteria</taxon>
        <taxon>Bacillati</taxon>
        <taxon>Actinomycetota</taxon>
        <taxon>Actinomycetes</taxon>
        <taxon>Propionibacteriales</taxon>
        <taxon>Propionibacteriaceae</taxon>
        <taxon>Enemella</taxon>
    </lineage>
</organism>
<dbReference type="Gene3D" id="3.40.50.10540">
    <property type="entry name" value="Crotonobetainyl-coa:carnitine coa-transferase, domain 1"/>
    <property type="match status" value="1"/>
</dbReference>
<dbReference type="EMBL" id="NMVQ01000006">
    <property type="protein sequence ID" value="OYO24000.1"/>
    <property type="molecule type" value="Genomic_DNA"/>
</dbReference>